<protein>
    <submittedName>
        <fullName evidence="1">Uncharacterized protein</fullName>
    </submittedName>
</protein>
<accession>A0A0A8Z9Q4</accession>
<reference evidence="1" key="1">
    <citation type="submission" date="2014-09" db="EMBL/GenBank/DDBJ databases">
        <authorList>
            <person name="Magalhaes I.L.F."/>
            <person name="Oliveira U."/>
            <person name="Santos F.R."/>
            <person name="Vidigal T.H.D.A."/>
            <person name="Brescovit A.D."/>
            <person name="Santos A.J."/>
        </authorList>
    </citation>
    <scope>NUCLEOTIDE SEQUENCE</scope>
    <source>
        <tissue evidence="1">Shoot tissue taken approximately 20 cm above the soil surface</tissue>
    </source>
</reference>
<name>A0A0A8Z9Q4_ARUDO</name>
<organism evidence="1">
    <name type="scientific">Arundo donax</name>
    <name type="common">Giant reed</name>
    <name type="synonym">Donax arundinaceus</name>
    <dbReference type="NCBI Taxonomy" id="35708"/>
    <lineage>
        <taxon>Eukaryota</taxon>
        <taxon>Viridiplantae</taxon>
        <taxon>Streptophyta</taxon>
        <taxon>Embryophyta</taxon>
        <taxon>Tracheophyta</taxon>
        <taxon>Spermatophyta</taxon>
        <taxon>Magnoliopsida</taxon>
        <taxon>Liliopsida</taxon>
        <taxon>Poales</taxon>
        <taxon>Poaceae</taxon>
        <taxon>PACMAD clade</taxon>
        <taxon>Arundinoideae</taxon>
        <taxon>Arundineae</taxon>
        <taxon>Arundo</taxon>
    </lineage>
</organism>
<dbReference type="EMBL" id="GBRH01261801">
    <property type="protein sequence ID" value="JAD36094.1"/>
    <property type="molecule type" value="Transcribed_RNA"/>
</dbReference>
<evidence type="ECO:0000313" key="1">
    <source>
        <dbReference type="EMBL" id="JAD36094.1"/>
    </source>
</evidence>
<proteinExistence type="predicted"/>
<dbReference type="AlphaFoldDB" id="A0A0A8Z9Q4"/>
<reference evidence="1" key="2">
    <citation type="journal article" date="2015" name="Data Brief">
        <title>Shoot transcriptome of the giant reed, Arundo donax.</title>
        <authorList>
            <person name="Barrero R.A."/>
            <person name="Guerrero F.D."/>
            <person name="Moolhuijzen P."/>
            <person name="Goolsby J.A."/>
            <person name="Tidwell J."/>
            <person name="Bellgard S.E."/>
            <person name="Bellgard M.I."/>
        </authorList>
    </citation>
    <scope>NUCLEOTIDE SEQUENCE</scope>
    <source>
        <tissue evidence="1">Shoot tissue taken approximately 20 cm above the soil surface</tissue>
    </source>
</reference>
<sequence length="41" mass="4776">MYRSRDAGRILPCVVFPKNKGRQLKNEQFFKDVVTESKMAS</sequence>